<dbReference type="PANTHER" id="PTHR43591">
    <property type="entry name" value="METHYLTRANSFERASE"/>
    <property type="match status" value="1"/>
</dbReference>
<dbReference type="GeneID" id="59148749"/>
<keyword evidence="2" id="KW-0489">Methyltransferase</keyword>
<dbReference type="KEGG" id="thel:IG193_02595"/>
<dbReference type="InterPro" id="IPR013216">
    <property type="entry name" value="Methyltransf_11"/>
</dbReference>
<keyword evidence="3" id="KW-1185">Reference proteome</keyword>
<dbReference type="CDD" id="cd02440">
    <property type="entry name" value="AdoMet_MTases"/>
    <property type="match status" value="1"/>
</dbReference>
<dbReference type="AlphaFoldDB" id="A0A7L9FHY4"/>
<reference evidence="2 3" key="1">
    <citation type="submission" date="2020-10" db="EMBL/GenBank/DDBJ databases">
        <title>Thermofilum lucidum 3507LT sp. nov. a novel member of Thermofilaceae family isolated from Chile hot spring, and proposal of description order Thermofilales.</title>
        <authorList>
            <person name="Zayulina K.S."/>
            <person name="Elcheninov A.G."/>
            <person name="Toshchakov S.V."/>
            <person name="Kublanov I.V."/>
        </authorList>
    </citation>
    <scope>NUCLEOTIDE SEQUENCE [LARGE SCALE GENOMIC DNA]</scope>
    <source>
        <strain evidence="2 3">3507LT</strain>
    </source>
</reference>
<dbReference type="Proteomes" id="UP000594121">
    <property type="component" value="Chromosome"/>
</dbReference>
<dbReference type="SUPFAM" id="SSF53335">
    <property type="entry name" value="S-adenosyl-L-methionine-dependent methyltransferases"/>
    <property type="match status" value="1"/>
</dbReference>
<keyword evidence="2" id="KW-0808">Transferase</keyword>
<dbReference type="PANTHER" id="PTHR43591:SF110">
    <property type="entry name" value="RHODANESE DOMAIN-CONTAINING PROTEIN"/>
    <property type="match status" value="1"/>
</dbReference>
<dbReference type="EMBL" id="CP062310">
    <property type="protein sequence ID" value="QOJ79369.1"/>
    <property type="molecule type" value="Genomic_DNA"/>
</dbReference>
<dbReference type="Gene3D" id="3.40.50.150">
    <property type="entry name" value="Vaccinia Virus protein VP39"/>
    <property type="match status" value="1"/>
</dbReference>
<dbReference type="InterPro" id="IPR029063">
    <property type="entry name" value="SAM-dependent_MTases_sf"/>
</dbReference>
<gene>
    <name evidence="2" type="ORF">IG193_02595</name>
</gene>
<dbReference type="GO" id="GO:0032259">
    <property type="term" value="P:methylation"/>
    <property type="evidence" value="ECO:0007669"/>
    <property type="project" value="UniProtKB-KW"/>
</dbReference>
<dbReference type="GO" id="GO:0008757">
    <property type="term" value="F:S-adenosylmethionine-dependent methyltransferase activity"/>
    <property type="evidence" value="ECO:0007669"/>
    <property type="project" value="InterPro"/>
</dbReference>
<evidence type="ECO:0000313" key="2">
    <source>
        <dbReference type="EMBL" id="QOJ79369.1"/>
    </source>
</evidence>
<organism evidence="2 3">
    <name type="scientific">Infirmifilum lucidum</name>
    <dbReference type="NCBI Taxonomy" id="2776706"/>
    <lineage>
        <taxon>Archaea</taxon>
        <taxon>Thermoproteota</taxon>
        <taxon>Thermoprotei</taxon>
        <taxon>Thermofilales</taxon>
        <taxon>Thermofilaceae</taxon>
        <taxon>Infirmifilum</taxon>
    </lineage>
</organism>
<feature type="domain" description="Methyltransferase type 11" evidence="1">
    <location>
        <begin position="46"/>
        <end position="134"/>
    </location>
</feature>
<dbReference type="InParanoid" id="A0A7L9FHY4"/>
<sequence>MSEEVIRVFSENAEAYDSWYRTDAGKVVLEAEAKLLETYLPEGTGIDVGAGTGVFAEKLSRNREIVCLDPSESMLRLARERCMHSIVGVGEYPPLRSRSVDFAYMVTVVEFLEDPSSIFKAIGSLLKEKGVLVVLSIERESPWGRLYMRLAAERADPVLSKARFYTRREVEEILLASGFAVRGRASTLDYEPLTVPEGEPRRYIEEECSECGVFLIACEQAPRTPCKPA</sequence>
<evidence type="ECO:0000259" key="1">
    <source>
        <dbReference type="Pfam" id="PF08241"/>
    </source>
</evidence>
<dbReference type="RefSeq" id="WP_192819341.1">
    <property type="nucleotide sequence ID" value="NZ_CP062310.1"/>
</dbReference>
<accession>A0A7L9FHY4</accession>
<evidence type="ECO:0000313" key="3">
    <source>
        <dbReference type="Proteomes" id="UP000594121"/>
    </source>
</evidence>
<name>A0A7L9FHY4_9CREN</name>
<proteinExistence type="predicted"/>
<dbReference type="Pfam" id="PF08241">
    <property type="entry name" value="Methyltransf_11"/>
    <property type="match status" value="1"/>
</dbReference>
<protein>
    <submittedName>
        <fullName evidence="2">Class I SAM-dependent methyltransferase</fullName>
    </submittedName>
</protein>